<dbReference type="InterPro" id="IPR002734">
    <property type="entry name" value="RibDG_C"/>
</dbReference>
<evidence type="ECO:0000313" key="3">
    <source>
        <dbReference type="Proteomes" id="UP000181980"/>
    </source>
</evidence>
<dbReference type="STRING" id="561176.SAMN04488561_1987"/>
<dbReference type="AlphaFoldDB" id="A0A1H5KBN6"/>
<dbReference type="SUPFAM" id="SSF53597">
    <property type="entry name" value="Dihydrofolate reductase-like"/>
    <property type="match status" value="1"/>
</dbReference>
<proteinExistence type="predicted"/>
<organism evidence="2 3">
    <name type="scientific">Jiangella alba</name>
    <dbReference type="NCBI Taxonomy" id="561176"/>
    <lineage>
        <taxon>Bacteria</taxon>
        <taxon>Bacillati</taxon>
        <taxon>Actinomycetota</taxon>
        <taxon>Actinomycetes</taxon>
        <taxon>Jiangellales</taxon>
        <taxon>Jiangellaceae</taxon>
        <taxon>Jiangella</taxon>
    </lineage>
</organism>
<dbReference type="Proteomes" id="UP000181980">
    <property type="component" value="Unassembled WGS sequence"/>
</dbReference>
<sequence length="200" mass="21441">MRSLVYYVASTIDGFIAGPGSEVDFFSADGDHVAAIGEEYPETIPVHFRSVLGIDPPNRTIDTVLEGRGSYQFGLDDGVANAYPHLRHLVFSRTLGTAPDPAVEVVATDPVARVRALKREPGGRIWLCGGGEIAGVLRDEIDELAIKIYPVAIGSGRPLFGAAGFAPHQFRVASSRTFDDGVVFVHYARQPAHDHPGFGA</sequence>
<feature type="domain" description="Bacterial bifunctional deaminase-reductase C-terminal" evidence="1">
    <location>
        <begin position="104"/>
        <end position="184"/>
    </location>
</feature>
<reference evidence="3" key="1">
    <citation type="submission" date="2016-10" db="EMBL/GenBank/DDBJ databases">
        <authorList>
            <person name="Varghese N."/>
            <person name="Submissions S."/>
        </authorList>
    </citation>
    <scope>NUCLEOTIDE SEQUENCE [LARGE SCALE GENOMIC DNA]</scope>
    <source>
        <strain evidence="3">DSM 45237</strain>
    </source>
</reference>
<dbReference type="EMBL" id="FNUC01000003">
    <property type="protein sequence ID" value="SEE62225.1"/>
    <property type="molecule type" value="Genomic_DNA"/>
</dbReference>
<dbReference type="RefSeq" id="WP_069115289.1">
    <property type="nucleotide sequence ID" value="NZ_FNUC01000003.1"/>
</dbReference>
<dbReference type="PANTHER" id="PTHR38011:SF11">
    <property type="entry name" value="2,5-DIAMINO-6-RIBOSYLAMINO-4(3H)-PYRIMIDINONE 5'-PHOSPHATE REDUCTASE"/>
    <property type="match status" value="1"/>
</dbReference>
<dbReference type="GO" id="GO:0008703">
    <property type="term" value="F:5-amino-6-(5-phosphoribosylamino)uracil reductase activity"/>
    <property type="evidence" value="ECO:0007669"/>
    <property type="project" value="InterPro"/>
</dbReference>
<accession>A0A1H5KBN6</accession>
<dbReference type="InterPro" id="IPR050765">
    <property type="entry name" value="Riboflavin_Biosynth_HTPR"/>
</dbReference>
<dbReference type="PANTHER" id="PTHR38011">
    <property type="entry name" value="DIHYDROFOLATE REDUCTASE FAMILY PROTEIN (AFU_ORTHOLOGUE AFUA_8G06820)"/>
    <property type="match status" value="1"/>
</dbReference>
<dbReference type="OrthoDB" id="9800865at2"/>
<keyword evidence="3" id="KW-1185">Reference proteome</keyword>
<protein>
    <submittedName>
        <fullName evidence="2">Dihydrofolate reductase</fullName>
    </submittedName>
</protein>
<evidence type="ECO:0000313" key="2">
    <source>
        <dbReference type="EMBL" id="SEE62225.1"/>
    </source>
</evidence>
<dbReference type="Gene3D" id="3.40.430.10">
    <property type="entry name" value="Dihydrofolate Reductase, subunit A"/>
    <property type="match status" value="1"/>
</dbReference>
<dbReference type="Pfam" id="PF01872">
    <property type="entry name" value="RibD_C"/>
    <property type="match status" value="1"/>
</dbReference>
<dbReference type="GO" id="GO:0009231">
    <property type="term" value="P:riboflavin biosynthetic process"/>
    <property type="evidence" value="ECO:0007669"/>
    <property type="project" value="InterPro"/>
</dbReference>
<evidence type="ECO:0000259" key="1">
    <source>
        <dbReference type="Pfam" id="PF01872"/>
    </source>
</evidence>
<gene>
    <name evidence="2" type="ORF">SAMN04488561_1987</name>
</gene>
<dbReference type="InterPro" id="IPR024072">
    <property type="entry name" value="DHFR-like_dom_sf"/>
</dbReference>
<name>A0A1H5KBN6_9ACTN</name>